<evidence type="ECO:0000313" key="2">
    <source>
        <dbReference type="Proteomes" id="UP000033772"/>
    </source>
</evidence>
<dbReference type="AlphaFoldDB" id="A0A1J4N3B5"/>
<comment type="caution">
    <text evidence="1">The sequence shown here is derived from an EMBL/GenBank/DDBJ whole genome shotgun (WGS) entry which is preliminary data.</text>
</comment>
<organism evidence="1 2">
    <name type="scientific">Nocardioides luteus</name>
    <dbReference type="NCBI Taxonomy" id="1844"/>
    <lineage>
        <taxon>Bacteria</taxon>
        <taxon>Bacillati</taxon>
        <taxon>Actinomycetota</taxon>
        <taxon>Actinomycetes</taxon>
        <taxon>Propionibacteriales</taxon>
        <taxon>Nocardioidaceae</taxon>
        <taxon>Nocardioides</taxon>
    </lineage>
</organism>
<gene>
    <name evidence="1" type="ORF">UG56_014565</name>
</gene>
<keyword evidence="2" id="KW-1185">Reference proteome</keyword>
<proteinExistence type="predicted"/>
<protein>
    <submittedName>
        <fullName evidence="1">Uncharacterized protein</fullName>
    </submittedName>
</protein>
<dbReference type="OrthoDB" id="4210342at2"/>
<dbReference type="Proteomes" id="UP000033772">
    <property type="component" value="Unassembled WGS sequence"/>
</dbReference>
<sequence>MGTSADRTTGRGGDWTPLKVATTSYVRGLSRTGSKERAERVVARHVAVLGGAATAASTGVAGIRGIRRLGALLSGFATEGVRLTLDSLGLVQLVGQDRFVVLDELVTFIGGNGDDLDAQAARDAGCDILDELFGDADSWQELAGVGVTEAELKNLLERFLALYIYNRMPVVAERLSRLDPAAQRQADQQMRDIIEDLVGITLPNSVGNIDWEGAQGKAIAESAMGSAYEAISALDAKDHA</sequence>
<reference evidence="1" key="1">
    <citation type="submission" date="2016-10" db="EMBL/GenBank/DDBJ databases">
        <title>Draft Genome Sequence of Nocardioides luteus Strain BAFB, an Alkane-Degrading Bacterium Isolated from JP-7 Polluted Soil.</title>
        <authorList>
            <person name="Brown L."/>
            <person name="Ruiz O.N."/>
            <person name="Gunasekera T."/>
        </authorList>
    </citation>
    <scope>NUCLEOTIDE SEQUENCE [LARGE SCALE GENOMIC DNA]</scope>
    <source>
        <strain evidence="1">BAFB</strain>
    </source>
</reference>
<dbReference type="STRING" id="1844.UG56_014565"/>
<accession>A0A1J4N3B5</accession>
<dbReference type="EMBL" id="JZDQ02000019">
    <property type="protein sequence ID" value="OIJ26018.1"/>
    <property type="molecule type" value="Genomic_DNA"/>
</dbReference>
<evidence type="ECO:0000313" key="1">
    <source>
        <dbReference type="EMBL" id="OIJ26018.1"/>
    </source>
</evidence>
<name>A0A1J4N3B5_9ACTN</name>